<dbReference type="InterPro" id="IPR027417">
    <property type="entry name" value="P-loop_NTPase"/>
</dbReference>
<dbReference type="AlphaFoldDB" id="A0A198GE93"/>
<dbReference type="EMBL" id="LXEN01000030">
    <property type="protein sequence ID" value="OAT35235.1"/>
    <property type="molecule type" value="Genomic_DNA"/>
</dbReference>
<name>A0A198GE93_9GAMM</name>
<dbReference type="Proteomes" id="UP000094023">
    <property type="component" value="Unassembled WGS sequence"/>
</dbReference>
<gene>
    <name evidence="1" type="ORF">M983_0634</name>
</gene>
<evidence type="ECO:0000313" key="1">
    <source>
        <dbReference type="EMBL" id="OAT35235.1"/>
    </source>
</evidence>
<dbReference type="Pfam" id="PF13671">
    <property type="entry name" value="AAA_33"/>
    <property type="match status" value="1"/>
</dbReference>
<evidence type="ECO:0000313" key="2">
    <source>
        <dbReference type="Proteomes" id="UP000094023"/>
    </source>
</evidence>
<dbReference type="SUPFAM" id="SSF52540">
    <property type="entry name" value="P-loop containing nucleoside triphosphate hydrolases"/>
    <property type="match status" value="1"/>
</dbReference>
<dbReference type="STRING" id="1354337.M983_0634"/>
<proteinExistence type="predicted"/>
<sequence>MSSSNNVKHLTSPHSALSEEKNDVLDSVSDIRLHFLCGKIASGKSTLAKRLAKNPRTILISEDTWLSRLYPSEIKTIADYVEKSALIKSVLEEHIAVLLKAGNTIVMDFPANTKKQRCWLKSLANNAQLPYLFHVLKVDDSECKRRLILRSQTDENPFRTTEDEFDLITQYFSYPTADEELKVKEYC</sequence>
<keyword evidence="2" id="KW-1185">Reference proteome</keyword>
<evidence type="ECO:0008006" key="3">
    <source>
        <dbReference type="Google" id="ProtNLM"/>
    </source>
</evidence>
<organism evidence="1 2">
    <name type="scientific">Proteus myxofaciens ATCC 19692</name>
    <dbReference type="NCBI Taxonomy" id="1354337"/>
    <lineage>
        <taxon>Bacteria</taxon>
        <taxon>Pseudomonadati</taxon>
        <taxon>Pseudomonadota</taxon>
        <taxon>Gammaproteobacteria</taxon>
        <taxon>Enterobacterales</taxon>
        <taxon>Morganellaceae</taxon>
        <taxon>Proteus</taxon>
    </lineage>
</organism>
<dbReference type="OrthoDB" id="531205at2"/>
<comment type="caution">
    <text evidence="1">The sequence shown here is derived from an EMBL/GenBank/DDBJ whole genome shotgun (WGS) entry which is preliminary data.</text>
</comment>
<dbReference type="PATRIC" id="fig|1354337.4.peg.657"/>
<accession>A0A198GE93</accession>
<dbReference type="RefSeq" id="WP_083954528.1">
    <property type="nucleotide sequence ID" value="NZ_LXEN01000030.1"/>
</dbReference>
<dbReference type="Gene3D" id="3.40.50.300">
    <property type="entry name" value="P-loop containing nucleotide triphosphate hydrolases"/>
    <property type="match status" value="1"/>
</dbReference>
<protein>
    <recommendedName>
        <fullName evidence="3">Kinase</fullName>
    </recommendedName>
</protein>
<reference evidence="1 2" key="1">
    <citation type="submission" date="2016-04" db="EMBL/GenBank/DDBJ databases">
        <title>ATOL: Assembling a taxonomically balanced genome-scale reconstruction of the evolutionary history of the Enterobacteriaceae.</title>
        <authorList>
            <person name="Plunkett G.III."/>
            <person name="Neeno-Eckwall E.C."/>
            <person name="Glasner J.D."/>
            <person name="Perna N.T."/>
        </authorList>
    </citation>
    <scope>NUCLEOTIDE SEQUENCE [LARGE SCALE GENOMIC DNA]</scope>
    <source>
        <strain evidence="1 2">ATCC 19692</strain>
    </source>
</reference>